<organism evidence="2 3">
    <name type="scientific">Hymenobacter elongatus</name>
    <dbReference type="NCBI Taxonomy" id="877208"/>
    <lineage>
        <taxon>Bacteria</taxon>
        <taxon>Pseudomonadati</taxon>
        <taxon>Bacteroidota</taxon>
        <taxon>Cytophagia</taxon>
        <taxon>Cytophagales</taxon>
        <taxon>Hymenobacteraceae</taxon>
        <taxon>Hymenobacter</taxon>
    </lineage>
</organism>
<evidence type="ECO:0000259" key="1">
    <source>
        <dbReference type="Pfam" id="PF00149"/>
    </source>
</evidence>
<dbReference type="OrthoDB" id="9808081at2"/>
<feature type="domain" description="Calcineurin-like phosphoesterase" evidence="1">
    <location>
        <begin position="3"/>
        <end position="177"/>
    </location>
</feature>
<gene>
    <name evidence="2" type="ORF">E5J99_04565</name>
</gene>
<dbReference type="AlphaFoldDB" id="A0A4Z0PQA3"/>
<accession>A0A4Z0PQA3</accession>
<dbReference type="Gene3D" id="3.60.21.10">
    <property type="match status" value="1"/>
</dbReference>
<dbReference type="Proteomes" id="UP000297739">
    <property type="component" value="Unassembled WGS sequence"/>
</dbReference>
<dbReference type="EMBL" id="SRLD01000006">
    <property type="protein sequence ID" value="TGE18581.1"/>
    <property type="molecule type" value="Genomic_DNA"/>
</dbReference>
<proteinExistence type="predicted"/>
<evidence type="ECO:0000313" key="2">
    <source>
        <dbReference type="EMBL" id="TGE18581.1"/>
    </source>
</evidence>
<dbReference type="GO" id="GO:0016791">
    <property type="term" value="F:phosphatase activity"/>
    <property type="evidence" value="ECO:0007669"/>
    <property type="project" value="TreeGrafter"/>
</dbReference>
<dbReference type="GO" id="GO:0005737">
    <property type="term" value="C:cytoplasm"/>
    <property type="evidence" value="ECO:0007669"/>
    <property type="project" value="TreeGrafter"/>
</dbReference>
<keyword evidence="3" id="KW-1185">Reference proteome</keyword>
<protein>
    <submittedName>
        <fullName evidence="2">Serine/threonine protein phosphatase</fullName>
    </submittedName>
</protein>
<dbReference type="InterPro" id="IPR006186">
    <property type="entry name" value="Ser/Thr-sp_prot-phosphatase"/>
</dbReference>
<dbReference type="InterPro" id="IPR050126">
    <property type="entry name" value="Ap4A_hydrolase"/>
</dbReference>
<evidence type="ECO:0000313" key="3">
    <source>
        <dbReference type="Proteomes" id="UP000297739"/>
    </source>
</evidence>
<dbReference type="InterPro" id="IPR029052">
    <property type="entry name" value="Metallo-depent_PP-like"/>
</dbReference>
<dbReference type="InterPro" id="IPR004843">
    <property type="entry name" value="Calcineurin-like_PHP"/>
</dbReference>
<dbReference type="Pfam" id="PF00149">
    <property type="entry name" value="Metallophos"/>
    <property type="match status" value="1"/>
</dbReference>
<dbReference type="PANTHER" id="PTHR42850">
    <property type="entry name" value="METALLOPHOSPHOESTERASE"/>
    <property type="match status" value="1"/>
</dbReference>
<dbReference type="PRINTS" id="PR00114">
    <property type="entry name" value="STPHPHTASE"/>
</dbReference>
<dbReference type="SUPFAM" id="SSF56300">
    <property type="entry name" value="Metallo-dependent phosphatases"/>
    <property type="match status" value="1"/>
</dbReference>
<sequence length="221" mass="24910">MRMNLFVIGDVHGCYHTLLELLQHWQPEHELLIQVGDLMDRGNFAPETIALAISLDEQHPGQTMFLKGNHEIGMLRHYGPQGPYPNWLQWGGRHTFLQYGHRRELLATHLPWLAQRPLFWENEHVFVSHAGVADTPDPLDEDNIDGILWRRGELRNLGKLQVIGHTPTADGRPDFDPVAYVLNLDTGAVYGRALTGVKITPTGDVLQVISIPTHSVDSDQA</sequence>
<reference evidence="2 3" key="1">
    <citation type="submission" date="2019-04" db="EMBL/GenBank/DDBJ databases">
        <authorList>
            <person name="Feng G."/>
            <person name="Zhang J."/>
            <person name="Zhu H."/>
        </authorList>
    </citation>
    <scope>NUCLEOTIDE SEQUENCE [LARGE SCALE GENOMIC DNA]</scope>
    <source>
        <strain evidence="2 3">JCM 17223</strain>
    </source>
</reference>
<comment type="caution">
    <text evidence="2">The sequence shown here is derived from an EMBL/GenBank/DDBJ whole genome shotgun (WGS) entry which is preliminary data.</text>
</comment>
<name>A0A4Z0PQA3_9BACT</name>
<dbReference type="PANTHER" id="PTHR42850:SF4">
    <property type="entry name" value="ZINC-DEPENDENT ENDOPOLYPHOSPHATASE"/>
    <property type="match status" value="1"/>
</dbReference>